<comment type="similarity">
    <text evidence="1">Belongs to the DNA polymerase type-Y family.</text>
</comment>
<organism evidence="3 4">
    <name type="scientific">Alkalihalophilus pseudofirmus</name>
    <name type="common">Bacillus pseudofirmus</name>
    <dbReference type="NCBI Taxonomy" id="79885"/>
    <lineage>
        <taxon>Bacteria</taxon>
        <taxon>Bacillati</taxon>
        <taxon>Bacillota</taxon>
        <taxon>Bacilli</taxon>
        <taxon>Bacillales</taxon>
        <taxon>Bacillaceae</taxon>
        <taxon>Alkalihalophilus</taxon>
    </lineage>
</organism>
<dbReference type="GO" id="GO:0003887">
    <property type="term" value="F:DNA-directed DNA polymerase activity"/>
    <property type="evidence" value="ECO:0007669"/>
    <property type="project" value="InterPro"/>
</dbReference>
<reference evidence="3" key="1">
    <citation type="submission" date="2023-10" db="EMBL/GenBank/DDBJ databases">
        <title>Screening of Alkalihalophilus pseudofirmusBZ-TG-HK211 and Its Alleviation of Salt Stress on Rapeseed Growth.</title>
        <authorList>
            <person name="Zhao B."/>
            <person name="Guo T."/>
        </authorList>
    </citation>
    <scope>NUCLEOTIDE SEQUENCE</scope>
    <source>
        <strain evidence="3">BZ-TG-HK211</strain>
    </source>
</reference>
<dbReference type="Pfam" id="PF21999">
    <property type="entry name" value="IMS_HHH_1"/>
    <property type="match status" value="1"/>
</dbReference>
<dbReference type="Proteomes" id="UP001285636">
    <property type="component" value="Unassembled WGS sequence"/>
</dbReference>
<dbReference type="SUPFAM" id="SSF56672">
    <property type="entry name" value="DNA/RNA polymerases"/>
    <property type="match status" value="1"/>
</dbReference>
<dbReference type="Pfam" id="PF11799">
    <property type="entry name" value="IMS_C"/>
    <property type="match status" value="1"/>
</dbReference>
<dbReference type="InterPro" id="IPR043128">
    <property type="entry name" value="Rev_trsase/Diguanyl_cyclase"/>
</dbReference>
<dbReference type="PANTHER" id="PTHR11076">
    <property type="entry name" value="DNA REPAIR POLYMERASE UMUC / TRANSFERASE FAMILY MEMBER"/>
    <property type="match status" value="1"/>
</dbReference>
<dbReference type="Gene3D" id="3.30.1490.100">
    <property type="entry name" value="DNA polymerase, Y-family, little finger domain"/>
    <property type="match status" value="1"/>
</dbReference>
<dbReference type="PROSITE" id="PS50173">
    <property type="entry name" value="UMUC"/>
    <property type="match status" value="1"/>
</dbReference>
<dbReference type="GO" id="GO:0042276">
    <property type="term" value="P:error-prone translesion synthesis"/>
    <property type="evidence" value="ECO:0007669"/>
    <property type="project" value="TreeGrafter"/>
</dbReference>
<dbReference type="InterPro" id="IPR001126">
    <property type="entry name" value="UmuC"/>
</dbReference>
<dbReference type="Gene3D" id="3.30.70.270">
    <property type="match status" value="1"/>
</dbReference>
<evidence type="ECO:0000313" key="3">
    <source>
        <dbReference type="EMBL" id="MDV2884911.1"/>
    </source>
</evidence>
<dbReference type="Pfam" id="PF00817">
    <property type="entry name" value="IMS"/>
    <property type="match status" value="1"/>
</dbReference>
<dbReference type="SUPFAM" id="SSF100879">
    <property type="entry name" value="Lesion bypass DNA polymerase (Y-family), little finger domain"/>
    <property type="match status" value="1"/>
</dbReference>
<name>A0AAJ2KXH7_ALKPS</name>
<dbReference type="RefSeq" id="WP_323466341.1">
    <property type="nucleotide sequence ID" value="NZ_CP144224.1"/>
</dbReference>
<dbReference type="GO" id="GO:0005829">
    <property type="term" value="C:cytosol"/>
    <property type="evidence" value="ECO:0007669"/>
    <property type="project" value="TreeGrafter"/>
</dbReference>
<dbReference type="InterPro" id="IPR036775">
    <property type="entry name" value="DNA_pol_Y-fam_lit_finger_sf"/>
</dbReference>
<accession>A0AAJ2KXH7</accession>
<gene>
    <name evidence="3" type="ORF">RYX45_06950</name>
</gene>
<dbReference type="InterPro" id="IPR043502">
    <property type="entry name" value="DNA/RNA_pol_sf"/>
</dbReference>
<dbReference type="CDD" id="cd01700">
    <property type="entry name" value="PolY_Pol_V_umuC"/>
    <property type="match status" value="1"/>
</dbReference>
<comment type="caution">
    <text evidence="3">The sequence shown here is derived from an EMBL/GenBank/DDBJ whole genome shotgun (WGS) entry which is preliminary data.</text>
</comment>
<evidence type="ECO:0000313" key="4">
    <source>
        <dbReference type="Proteomes" id="UP001285636"/>
    </source>
</evidence>
<dbReference type="AlphaFoldDB" id="A0AAJ2KXH7"/>
<dbReference type="EMBL" id="JAWJAY010000001">
    <property type="protein sequence ID" value="MDV2884911.1"/>
    <property type="molecule type" value="Genomic_DNA"/>
</dbReference>
<dbReference type="PANTHER" id="PTHR11076:SF35">
    <property type="entry name" value="DNA REPAIR PROTEIN HOMOLOG YOBH"/>
    <property type="match status" value="1"/>
</dbReference>
<dbReference type="GO" id="GO:0006281">
    <property type="term" value="P:DNA repair"/>
    <property type="evidence" value="ECO:0007669"/>
    <property type="project" value="InterPro"/>
</dbReference>
<sequence>MFNYEAFPKQSYLCCDLKSFYASVSAVKLGLHPFVTKLAVVGDTKRNGSVVLAATPKLKEMGIKTGSRLFEIPKDPDIVVVNAEMEEFLKISTEITLHMEQYVPPEDIFVYSIDEAFIKLTSKRHQGRENQREFARMLQQSIKSCFGLTLAVGSSSCNMLLSKVALDIEAKKQEDHFAHWDYEDVETKLWRIQPLSDMWGIGRRYEKTLMNMGIRSVGQLANSSLKRLEFKFGKVMGQQLYQHAWGIDVSDIHKPAKIKSKSYSVGQILLRDYVGTEEIKTVILEMCEEVVRRARKKRAAGRTISLGLGYSKNEGGGGFSRQLTVDEPTNSTLDIYNACLKLLNKHYHGETVRQVYVALSKVQPDTERQLSLFVDEEEVTRKRELGYVMDSIREKYGATAILRASSYTKGGTTRHRSGLIAGHKK</sequence>
<dbReference type="InterPro" id="IPR017961">
    <property type="entry name" value="DNA_pol_Y-fam_little_finger"/>
</dbReference>
<proteinExistence type="inferred from homology"/>
<evidence type="ECO:0000259" key="2">
    <source>
        <dbReference type="PROSITE" id="PS50173"/>
    </source>
</evidence>
<dbReference type="InterPro" id="IPR050116">
    <property type="entry name" value="DNA_polymerase-Y"/>
</dbReference>
<feature type="domain" description="UmuC" evidence="2">
    <location>
        <begin position="12"/>
        <end position="202"/>
    </location>
</feature>
<dbReference type="Gene3D" id="1.10.150.20">
    <property type="entry name" value="5' to 3' exonuclease, C-terminal subdomain"/>
    <property type="match status" value="1"/>
</dbReference>
<dbReference type="GO" id="GO:0009432">
    <property type="term" value="P:SOS response"/>
    <property type="evidence" value="ECO:0007669"/>
    <property type="project" value="TreeGrafter"/>
</dbReference>
<dbReference type="Gene3D" id="3.40.1170.60">
    <property type="match status" value="1"/>
</dbReference>
<evidence type="ECO:0000256" key="1">
    <source>
        <dbReference type="ARBA" id="ARBA00010945"/>
    </source>
</evidence>
<protein>
    <submittedName>
        <fullName evidence="3">UV damage repair protein UvrX</fullName>
    </submittedName>
</protein>
<dbReference type="GO" id="GO:0003684">
    <property type="term" value="F:damaged DNA binding"/>
    <property type="evidence" value="ECO:0007669"/>
    <property type="project" value="InterPro"/>
</dbReference>
<dbReference type="InterPro" id="IPR053848">
    <property type="entry name" value="IMS_HHH_1"/>
</dbReference>